<name>A0A933KZE9_9HYPH</name>
<feature type="active site" evidence="2">
    <location>
        <position position="137"/>
    </location>
</feature>
<dbReference type="NCBIfam" id="NF001159">
    <property type="entry name" value="PRK00150.1-3"/>
    <property type="match status" value="1"/>
</dbReference>
<keyword evidence="3" id="KW-0378">Hydrolase</keyword>
<dbReference type="HAMAP" id="MF_00163">
    <property type="entry name" value="Pep_deformylase"/>
    <property type="match status" value="1"/>
</dbReference>
<comment type="similarity">
    <text evidence="1 2">Belongs to the polypeptide deformylase family.</text>
</comment>
<evidence type="ECO:0000313" key="4">
    <source>
        <dbReference type="Proteomes" id="UP000782610"/>
    </source>
</evidence>
<dbReference type="NCBIfam" id="TIGR00079">
    <property type="entry name" value="pept_deformyl"/>
    <property type="match status" value="1"/>
</dbReference>
<evidence type="ECO:0000256" key="1">
    <source>
        <dbReference type="ARBA" id="ARBA00010759"/>
    </source>
</evidence>
<dbReference type="PIRSF" id="PIRSF004749">
    <property type="entry name" value="Pep_def"/>
    <property type="match status" value="1"/>
</dbReference>
<dbReference type="CDD" id="cd00487">
    <property type="entry name" value="Pep_deformylase"/>
    <property type="match status" value="1"/>
</dbReference>
<gene>
    <name evidence="3" type="ORF">HY834_05320</name>
</gene>
<dbReference type="InterPro" id="IPR036821">
    <property type="entry name" value="Peptide_deformylase_sf"/>
</dbReference>
<dbReference type="SUPFAM" id="SSF56420">
    <property type="entry name" value="Peptide deformylase"/>
    <property type="match status" value="1"/>
</dbReference>
<organism evidence="3 4">
    <name type="scientific">Devosia nanyangense</name>
    <dbReference type="NCBI Taxonomy" id="1228055"/>
    <lineage>
        <taxon>Bacteria</taxon>
        <taxon>Pseudomonadati</taxon>
        <taxon>Pseudomonadota</taxon>
        <taxon>Alphaproteobacteria</taxon>
        <taxon>Hyphomicrobiales</taxon>
        <taxon>Devosiaceae</taxon>
        <taxon>Devosia</taxon>
    </lineage>
</organism>
<proteinExistence type="inferred from homology"/>
<evidence type="ECO:0000256" key="2">
    <source>
        <dbReference type="HAMAP-Rule" id="MF_00163"/>
    </source>
</evidence>
<dbReference type="Pfam" id="PF01327">
    <property type="entry name" value="Pep_deformylase"/>
    <property type="match status" value="1"/>
</dbReference>
<dbReference type="PRINTS" id="PR01576">
    <property type="entry name" value="PDEFORMYLASE"/>
</dbReference>
<dbReference type="EMBL" id="JACRAF010000017">
    <property type="protein sequence ID" value="MBI4921148.1"/>
    <property type="molecule type" value="Genomic_DNA"/>
</dbReference>
<accession>A0A933KZE9</accession>
<comment type="caution">
    <text evidence="3">The sequence shown here is derived from an EMBL/GenBank/DDBJ whole genome shotgun (WGS) entry which is preliminary data.</text>
</comment>
<reference evidence="3" key="1">
    <citation type="submission" date="2020-07" db="EMBL/GenBank/DDBJ databases">
        <title>Huge and variable diversity of episymbiotic CPR bacteria and DPANN archaea in groundwater ecosystems.</title>
        <authorList>
            <person name="He C.Y."/>
            <person name="Keren R."/>
            <person name="Whittaker M."/>
            <person name="Farag I.F."/>
            <person name="Doudna J."/>
            <person name="Cate J.H.D."/>
            <person name="Banfield J.F."/>
        </authorList>
    </citation>
    <scope>NUCLEOTIDE SEQUENCE</scope>
    <source>
        <strain evidence="3">NC_groundwater_1586_Pr3_B-0.1um_66_15</strain>
    </source>
</reference>
<dbReference type="InterPro" id="IPR023635">
    <property type="entry name" value="Peptide_deformylase"/>
</dbReference>
<dbReference type="GO" id="GO:0042586">
    <property type="term" value="F:peptide deformylase activity"/>
    <property type="evidence" value="ECO:0007669"/>
    <property type="project" value="InterPro"/>
</dbReference>
<dbReference type="PANTHER" id="PTHR10458:SF22">
    <property type="entry name" value="PEPTIDE DEFORMYLASE"/>
    <property type="match status" value="1"/>
</dbReference>
<comment type="caution">
    <text evidence="2">Lacks conserved residue(s) required for the propagation of feature annotation.</text>
</comment>
<evidence type="ECO:0000313" key="3">
    <source>
        <dbReference type="EMBL" id="MBI4921148.1"/>
    </source>
</evidence>
<dbReference type="Gene3D" id="3.90.45.10">
    <property type="entry name" value="Peptide deformylase"/>
    <property type="match status" value="1"/>
</dbReference>
<dbReference type="PANTHER" id="PTHR10458">
    <property type="entry name" value="PEPTIDE DEFORMYLASE"/>
    <property type="match status" value="1"/>
</dbReference>
<dbReference type="Proteomes" id="UP000782610">
    <property type="component" value="Unassembled WGS sequence"/>
</dbReference>
<dbReference type="AlphaFoldDB" id="A0A933KZE9"/>
<sequence length="173" mass="19648">MAKREILVLPDARLRTVADPIEKVDEAIRQLAADMLETMYDAPGIGLAAPQIGELRRIVVMDLAKEGEPKAPVVMINPEILRYSDETVTTEEGCLSIPEIYYDVERPAEITVRYTDLDGKLVETDAKDRFAICIQHELDQLDGVLYIDYLSRLKRDRVLKKFQKAERLSKKAS</sequence>
<protein>
    <recommendedName>
        <fullName evidence="2">Peptide deformylase-like</fullName>
    </recommendedName>
    <alternativeName>
        <fullName evidence="2">Polypeptide deformylase-like</fullName>
    </alternativeName>
</protein>